<keyword evidence="4 8" id="KW-1133">Transmembrane helix</keyword>
<comment type="subcellular location">
    <subcellularLocation>
        <location evidence="1">Cell membrane</location>
        <topology evidence="1">Multi-pass membrane protein</topology>
    </subcellularLocation>
    <subcellularLocation>
        <location evidence="7">Membrane</location>
        <topology evidence="7">Multi-pass membrane protein</topology>
    </subcellularLocation>
</comment>
<evidence type="ECO:0000256" key="8">
    <source>
        <dbReference type="SAM" id="Phobius"/>
    </source>
</evidence>
<evidence type="ECO:0000256" key="4">
    <source>
        <dbReference type="ARBA" id="ARBA00022989"/>
    </source>
</evidence>
<feature type="transmembrane region" description="Helical" evidence="8">
    <location>
        <begin position="90"/>
        <end position="109"/>
    </location>
</feature>
<feature type="transmembrane region" description="Helical" evidence="8">
    <location>
        <begin position="329"/>
        <end position="352"/>
    </location>
</feature>
<proteinExistence type="predicted"/>
<dbReference type="GO" id="GO:0016491">
    <property type="term" value="F:oxidoreductase activity"/>
    <property type="evidence" value="ECO:0007669"/>
    <property type="project" value="UniProtKB-KW"/>
</dbReference>
<feature type="transmembrane region" description="Helical" evidence="8">
    <location>
        <begin position="482"/>
        <end position="499"/>
    </location>
</feature>
<evidence type="ECO:0000313" key="10">
    <source>
        <dbReference type="EMBL" id="PAY23538.1"/>
    </source>
</evidence>
<dbReference type="PANTHER" id="PTHR42682">
    <property type="entry name" value="HYDROGENASE-4 COMPONENT F"/>
    <property type="match status" value="1"/>
</dbReference>
<feature type="transmembrane region" description="Helical" evidence="8">
    <location>
        <begin position="364"/>
        <end position="383"/>
    </location>
</feature>
<feature type="transmembrane region" description="Helical" evidence="8">
    <location>
        <begin position="6"/>
        <end position="26"/>
    </location>
</feature>
<accession>A0A2A2WQS3</accession>
<feature type="transmembrane region" description="Helical" evidence="8">
    <location>
        <begin position="47"/>
        <end position="70"/>
    </location>
</feature>
<dbReference type="Proteomes" id="UP000218810">
    <property type="component" value="Unassembled WGS sequence"/>
</dbReference>
<feature type="transmembrane region" description="Helical" evidence="8">
    <location>
        <begin position="140"/>
        <end position="157"/>
    </location>
</feature>
<evidence type="ECO:0000256" key="5">
    <source>
        <dbReference type="ARBA" id="ARBA00023002"/>
    </source>
</evidence>
<gene>
    <name evidence="10" type="ORF">CEY15_08145</name>
</gene>
<sequence length="599" mass="61338">MTTTLWTATFLLPLLVAAGLGILATSRVIGEVGGRAIGGVSVLLVRLAPLTCLPAILLTVAPGAGGGIPIDVPWLLVGTHLELDALGRPLVLVSALLYGSALAAVAWTATDRSRDLVAFLLICHTGTTAVFTAADAVTFYLGYAVMSFAAYGLVVHYRTESAMRAGRVYLVLTVVSETAILAAILMVAAAGGTRLADAPAAVAAAPNTGVIVALLLVGFGVKAGTLPLHVWLPLAHPAAPPAASAVLSGAMVKAGLVGWLRFLPLGEVALPGWGLTLVLLALGGAFLAVPAGELQKDPKVVLAYSTISQMGFLAALVGVALAAPELAPAVAPAAVTYAVHHALAKGALFLGVPVWKHHARGVRRWIVVVGLVGAGLAVAGAPFSSGSVGKYAAKSAVGEATVLGMDLVTLLPLIATGSTLLLLRFGWLLAHGEPETRRRGDAELAAWLVLVAGGITLPWIVTDLWLPVGTVPGLDAVTLWDATWPILLGLAIGGLAWWLSARDILPGWAAHPDGRTVPPGDLVVPEERLVRSAMAFTRSAAVGPRRVIEQAAARLTAHHPADRAGRGVDTIEALLRSRAGRGLLLLGLATVLVAAEVAS</sequence>
<keyword evidence="3 7" id="KW-0812">Transmembrane</keyword>
<evidence type="ECO:0000256" key="1">
    <source>
        <dbReference type="ARBA" id="ARBA00004651"/>
    </source>
</evidence>
<evidence type="ECO:0000256" key="6">
    <source>
        <dbReference type="ARBA" id="ARBA00023136"/>
    </source>
</evidence>
<keyword evidence="6 8" id="KW-0472">Membrane</keyword>
<keyword evidence="10" id="KW-0456">Lyase</keyword>
<dbReference type="PRINTS" id="PR01437">
    <property type="entry name" value="NUOXDRDTASE4"/>
</dbReference>
<dbReference type="AlphaFoldDB" id="A0A2A2WQS3"/>
<feature type="domain" description="NADH:quinone oxidoreductase/Mrp antiporter transmembrane" evidence="9">
    <location>
        <begin position="133"/>
        <end position="361"/>
    </location>
</feature>
<evidence type="ECO:0000256" key="7">
    <source>
        <dbReference type="RuleBase" id="RU000320"/>
    </source>
</evidence>
<dbReference type="GO" id="GO:0016829">
    <property type="term" value="F:lyase activity"/>
    <property type="evidence" value="ECO:0007669"/>
    <property type="project" value="UniProtKB-KW"/>
</dbReference>
<evidence type="ECO:0000256" key="2">
    <source>
        <dbReference type="ARBA" id="ARBA00022475"/>
    </source>
</evidence>
<comment type="caution">
    <text evidence="10">The sequence shown here is derived from an EMBL/GenBank/DDBJ whole genome shotgun (WGS) entry which is preliminary data.</text>
</comment>
<keyword evidence="11" id="KW-1185">Reference proteome</keyword>
<dbReference type="OrthoDB" id="9768329at2"/>
<dbReference type="GO" id="GO:0042773">
    <property type="term" value="P:ATP synthesis coupled electron transport"/>
    <property type="evidence" value="ECO:0007669"/>
    <property type="project" value="InterPro"/>
</dbReference>
<feature type="transmembrane region" description="Helical" evidence="8">
    <location>
        <begin position="244"/>
        <end position="262"/>
    </location>
</feature>
<dbReference type="InterPro" id="IPR003918">
    <property type="entry name" value="NADH_UbQ_OxRdtase"/>
</dbReference>
<evidence type="ECO:0000259" key="9">
    <source>
        <dbReference type="Pfam" id="PF00361"/>
    </source>
</evidence>
<organism evidence="10 11">
    <name type="scientific">Dietzia natronolimnaea</name>
    <dbReference type="NCBI Taxonomy" id="161920"/>
    <lineage>
        <taxon>Bacteria</taxon>
        <taxon>Bacillati</taxon>
        <taxon>Actinomycetota</taxon>
        <taxon>Actinomycetes</taxon>
        <taxon>Mycobacteriales</taxon>
        <taxon>Dietziaceae</taxon>
        <taxon>Dietzia</taxon>
    </lineage>
</organism>
<evidence type="ECO:0000313" key="11">
    <source>
        <dbReference type="Proteomes" id="UP000218810"/>
    </source>
</evidence>
<feature type="transmembrane region" description="Helical" evidence="8">
    <location>
        <begin position="444"/>
        <end position="462"/>
    </location>
</feature>
<feature type="transmembrane region" description="Helical" evidence="8">
    <location>
        <begin position="301"/>
        <end position="323"/>
    </location>
</feature>
<dbReference type="PANTHER" id="PTHR42682:SF4">
    <property type="entry name" value="NADH-UBIQUINONE_PLASTOQUINONE"/>
    <property type="match status" value="1"/>
</dbReference>
<dbReference type="InterPro" id="IPR001750">
    <property type="entry name" value="ND/Mrp_TM"/>
</dbReference>
<feature type="transmembrane region" description="Helical" evidence="8">
    <location>
        <begin position="210"/>
        <end position="232"/>
    </location>
</feature>
<feature type="transmembrane region" description="Helical" evidence="8">
    <location>
        <begin position="403"/>
        <end position="423"/>
    </location>
</feature>
<reference evidence="11" key="1">
    <citation type="submission" date="2017-09" db="EMBL/GenBank/DDBJ databases">
        <authorList>
            <person name="Zhang Y."/>
            <person name="Huang X."/>
            <person name="Liu J."/>
            <person name="Lu L."/>
            <person name="Peng K."/>
        </authorList>
    </citation>
    <scope>NUCLEOTIDE SEQUENCE [LARGE SCALE GENOMIC DNA]</scope>
    <source>
        <strain evidence="11">S-XJ-1</strain>
    </source>
</reference>
<protein>
    <submittedName>
        <fullName evidence="10">Formate hydrogenlyase</fullName>
    </submittedName>
</protein>
<dbReference type="Pfam" id="PF00361">
    <property type="entry name" value="Proton_antipo_M"/>
    <property type="match status" value="1"/>
</dbReference>
<dbReference type="GO" id="GO:0008137">
    <property type="term" value="F:NADH dehydrogenase (ubiquinone) activity"/>
    <property type="evidence" value="ECO:0007669"/>
    <property type="project" value="InterPro"/>
</dbReference>
<name>A0A2A2WQS3_9ACTN</name>
<feature type="transmembrane region" description="Helical" evidence="8">
    <location>
        <begin position="169"/>
        <end position="190"/>
    </location>
</feature>
<feature type="transmembrane region" description="Helical" evidence="8">
    <location>
        <begin position="268"/>
        <end position="289"/>
    </location>
</feature>
<dbReference type="EMBL" id="NTGA01000014">
    <property type="protein sequence ID" value="PAY23538.1"/>
    <property type="molecule type" value="Genomic_DNA"/>
</dbReference>
<dbReference type="InterPro" id="IPR052175">
    <property type="entry name" value="ComplexI-like_HydComp"/>
</dbReference>
<evidence type="ECO:0000256" key="3">
    <source>
        <dbReference type="ARBA" id="ARBA00022692"/>
    </source>
</evidence>
<keyword evidence="5" id="KW-0560">Oxidoreductase</keyword>
<dbReference type="GO" id="GO:0005886">
    <property type="term" value="C:plasma membrane"/>
    <property type="evidence" value="ECO:0007669"/>
    <property type="project" value="UniProtKB-SubCell"/>
</dbReference>
<keyword evidence="2" id="KW-1003">Cell membrane</keyword>
<feature type="transmembrane region" description="Helical" evidence="8">
    <location>
        <begin position="116"/>
        <end position="134"/>
    </location>
</feature>
<dbReference type="RefSeq" id="WP_017838359.1">
    <property type="nucleotide sequence ID" value="NZ_NTGA01000014.1"/>
</dbReference>